<keyword evidence="2" id="KW-1185">Reference proteome</keyword>
<evidence type="ECO:0000313" key="2">
    <source>
        <dbReference type="Proteomes" id="UP000290289"/>
    </source>
</evidence>
<evidence type="ECO:0000313" key="1">
    <source>
        <dbReference type="EMBL" id="RXH94520.1"/>
    </source>
</evidence>
<gene>
    <name evidence="1" type="ORF">DVH24_024204</name>
</gene>
<protein>
    <submittedName>
        <fullName evidence="1">Uncharacterized protein</fullName>
    </submittedName>
</protein>
<dbReference type="AlphaFoldDB" id="A0A498JG62"/>
<proteinExistence type="predicted"/>
<dbReference type="Proteomes" id="UP000290289">
    <property type="component" value="Chromosome 7"/>
</dbReference>
<accession>A0A498JG62</accession>
<comment type="caution">
    <text evidence="1">The sequence shown here is derived from an EMBL/GenBank/DDBJ whole genome shotgun (WGS) entry which is preliminary data.</text>
</comment>
<organism evidence="1 2">
    <name type="scientific">Malus domestica</name>
    <name type="common">Apple</name>
    <name type="synonym">Pyrus malus</name>
    <dbReference type="NCBI Taxonomy" id="3750"/>
    <lineage>
        <taxon>Eukaryota</taxon>
        <taxon>Viridiplantae</taxon>
        <taxon>Streptophyta</taxon>
        <taxon>Embryophyta</taxon>
        <taxon>Tracheophyta</taxon>
        <taxon>Spermatophyta</taxon>
        <taxon>Magnoliopsida</taxon>
        <taxon>eudicotyledons</taxon>
        <taxon>Gunneridae</taxon>
        <taxon>Pentapetalae</taxon>
        <taxon>rosids</taxon>
        <taxon>fabids</taxon>
        <taxon>Rosales</taxon>
        <taxon>Rosaceae</taxon>
        <taxon>Amygdaloideae</taxon>
        <taxon>Maleae</taxon>
        <taxon>Malus</taxon>
    </lineage>
</organism>
<name>A0A498JG62_MALDO</name>
<reference evidence="1 2" key="1">
    <citation type="submission" date="2018-10" db="EMBL/GenBank/DDBJ databases">
        <title>A high-quality apple genome assembly.</title>
        <authorList>
            <person name="Hu J."/>
        </authorList>
    </citation>
    <scope>NUCLEOTIDE SEQUENCE [LARGE SCALE GENOMIC DNA]</scope>
    <source>
        <strain evidence="2">cv. HFTH1</strain>
        <tissue evidence="1">Young leaf</tissue>
    </source>
</reference>
<sequence>MKSHAFHVLQFLFILRGMNRKTNKKGLKTLSFNDKDKIKGKVKKLRLRGSYRFHGTGSQILRVPKIVFYLIKYLMK</sequence>
<dbReference type="EMBL" id="RDQH01000333">
    <property type="protein sequence ID" value="RXH94520.1"/>
    <property type="molecule type" value="Genomic_DNA"/>
</dbReference>